<feature type="binding site" evidence="15">
    <location>
        <position position="76"/>
    </location>
    <ligand>
        <name>Ca(2+)</name>
        <dbReference type="ChEBI" id="CHEBI:29108"/>
        <label>1</label>
    </ligand>
</feature>
<feature type="disulfide bond" evidence="17">
    <location>
        <begin position="122"/>
        <end position="323"/>
    </location>
</feature>
<accession>B9RC47</accession>
<keyword evidence="7 15" id="KW-0479">Metal-binding</keyword>
<feature type="binding site" evidence="15">
    <location>
        <position position="199"/>
    </location>
    <ligand>
        <name>Ca(2+)</name>
        <dbReference type="ChEBI" id="CHEBI:29108"/>
        <label>2</label>
    </ligand>
</feature>
<keyword evidence="18" id="KW-0732">Signal</keyword>
<dbReference type="CDD" id="cd00693">
    <property type="entry name" value="secretory_peroxidase"/>
    <property type="match status" value="1"/>
</dbReference>
<dbReference type="GO" id="GO:0009505">
    <property type="term" value="C:plant-type cell wall"/>
    <property type="evidence" value="ECO:0000318"/>
    <property type="project" value="GO_Central"/>
</dbReference>
<dbReference type="FunFam" id="1.10.420.10:FF:000001">
    <property type="entry name" value="Peroxidase"/>
    <property type="match status" value="1"/>
</dbReference>
<feature type="disulfide bond" evidence="17">
    <location>
        <begin position="205"/>
        <end position="233"/>
    </location>
</feature>
<dbReference type="InterPro" id="IPR033905">
    <property type="entry name" value="Secretory_peroxidase"/>
</dbReference>
<evidence type="ECO:0000256" key="9">
    <source>
        <dbReference type="ARBA" id="ARBA00023002"/>
    </source>
</evidence>
<keyword evidence="8 15" id="KW-0106">Calcium</keyword>
<dbReference type="SUPFAM" id="SSF48113">
    <property type="entry name" value="Heme-dependent peroxidases"/>
    <property type="match status" value="1"/>
</dbReference>
<evidence type="ECO:0000256" key="6">
    <source>
        <dbReference type="ARBA" id="ARBA00022617"/>
    </source>
</evidence>
<feature type="binding site" evidence="15">
    <location>
        <position position="71"/>
    </location>
    <ligand>
        <name>Ca(2+)</name>
        <dbReference type="ChEBI" id="CHEBI:29108"/>
        <label>1</label>
    </ligand>
</feature>
<feature type="binding site" description="axial binding residue" evidence="15">
    <location>
        <position position="198"/>
    </location>
    <ligand>
        <name>heme b</name>
        <dbReference type="ChEBI" id="CHEBI:60344"/>
    </ligand>
    <ligandPart>
        <name>Fe</name>
        <dbReference type="ChEBI" id="CHEBI:18248"/>
    </ligandPart>
</feature>
<dbReference type="PROSITE" id="PS50873">
    <property type="entry name" value="PEROXIDASE_4"/>
    <property type="match status" value="1"/>
</dbReference>
<feature type="site" description="Transition state stabilizer" evidence="16">
    <location>
        <position position="66"/>
    </location>
</feature>
<dbReference type="PRINTS" id="PR00461">
    <property type="entry name" value="PLPEROXIDASE"/>
</dbReference>
<dbReference type="EMBL" id="EQ973774">
    <property type="protein sequence ID" value="EEF51118.1"/>
    <property type="molecule type" value="Genomic_DNA"/>
</dbReference>
<dbReference type="Proteomes" id="UP000008311">
    <property type="component" value="Unassembled WGS sequence"/>
</dbReference>
<dbReference type="STRING" id="3988.B9RC47"/>
<keyword evidence="18" id="KW-0376">Hydrogen peroxide</keyword>
<evidence type="ECO:0000256" key="3">
    <source>
        <dbReference type="ARBA" id="ARBA00006873"/>
    </source>
</evidence>
<feature type="disulfide bond" evidence="17">
    <location>
        <begin position="39"/>
        <end position="116"/>
    </location>
</feature>
<dbReference type="eggNOG" id="ENOG502QSXF">
    <property type="taxonomic scope" value="Eukaryota"/>
</dbReference>
<dbReference type="PROSITE" id="PS00435">
    <property type="entry name" value="PEROXIDASE_1"/>
    <property type="match status" value="1"/>
</dbReference>
<evidence type="ECO:0000256" key="12">
    <source>
        <dbReference type="ARBA" id="ARBA00023180"/>
    </source>
</evidence>
<dbReference type="EC" id="1.11.1.7" evidence="4 18"/>
<feature type="disulfide bond" evidence="17">
    <location>
        <begin position="72"/>
        <end position="77"/>
    </location>
</feature>
<dbReference type="InterPro" id="IPR019793">
    <property type="entry name" value="Peroxidases_heam-ligand_BS"/>
</dbReference>
<comment type="similarity">
    <text evidence="3">Belongs to the peroxidase family. Ascorbate peroxidase subfamily.</text>
</comment>
<reference evidence="21" key="1">
    <citation type="journal article" date="2010" name="Nat. Biotechnol.">
        <title>Draft genome sequence of the oilseed species Ricinus communis.</title>
        <authorList>
            <person name="Chan A.P."/>
            <person name="Crabtree J."/>
            <person name="Zhao Q."/>
            <person name="Lorenzi H."/>
            <person name="Orvis J."/>
            <person name="Puiu D."/>
            <person name="Melake-Berhan A."/>
            <person name="Jones K.M."/>
            <person name="Redman J."/>
            <person name="Chen G."/>
            <person name="Cahoon E.B."/>
            <person name="Gedil M."/>
            <person name="Stanke M."/>
            <person name="Haas B.J."/>
            <person name="Wortman J.R."/>
            <person name="Fraser-Liggett C.M."/>
            <person name="Ravel J."/>
            <person name="Rabinowicz P.D."/>
        </authorList>
    </citation>
    <scope>NUCLEOTIDE SEQUENCE [LARGE SCALE GENOMIC DNA]</scope>
    <source>
        <strain evidence="21">cv. Hale</strain>
    </source>
</reference>
<feature type="domain" description="Plant heme peroxidase family profile" evidence="19">
    <location>
        <begin position="33"/>
        <end position="327"/>
    </location>
</feature>
<dbReference type="Gene3D" id="1.10.420.10">
    <property type="entry name" value="Peroxidase, domain 2"/>
    <property type="match status" value="1"/>
</dbReference>
<dbReference type="InterPro" id="IPR000823">
    <property type="entry name" value="Peroxidase_pln"/>
</dbReference>
<keyword evidence="18" id="KW-0964">Secreted</keyword>
<dbReference type="GO" id="GO:0042744">
    <property type="term" value="P:hydrogen peroxide catabolic process"/>
    <property type="evidence" value="ECO:0007669"/>
    <property type="project" value="UniProtKB-KW"/>
</dbReference>
<comment type="similarity">
    <text evidence="18">Belongs to the peroxidase family. Classical plant (class III) peroxidase subfamily.</text>
</comment>
<evidence type="ECO:0000256" key="15">
    <source>
        <dbReference type="PIRSR" id="PIRSR600823-3"/>
    </source>
</evidence>
<evidence type="ECO:0000313" key="21">
    <source>
        <dbReference type="Proteomes" id="UP000008311"/>
    </source>
</evidence>
<keyword evidence="9 18" id="KW-0560">Oxidoreductase</keyword>
<keyword evidence="10 15" id="KW-0408">Iron</keyword>
<keyword evidence="6 18" id="KW-0349">Heme</keyword>
<dbReference type="GO" id="GO:0004601">
    <property type="term" value="F:peroxidase activity"/>
    <property type="evidence" value="ECO:0000318"/>
    <property type="project" value="GO_Central"/>
</dbReference>
<evidence type="ECO:0000256" key="17">
    <source>
        <dbReference type="PIRSR" id="PIRSR600823-5"/>
    </source>
</evidence>
<protein>
    <recommendedName>
        <fullName evidence="4 18">Peroxidase</fullName>
        <ecNumber evidence="4 18">1.11.1.7</ecNumber>
    </recommendedName>
</protein>
<evidence type="ECO:0000256" key="4">
    <source>
        <dbReference type="ARBA" id="ARBA00012313"/>
    </source>
</evidence>
<evidence type="ECO:0000256" key="10">
    <source>
        <dbReference type="ARBA" id="ARBA00023004"/>
    </source>
</evidence>
<comment type="catalytic activity">
    <reaction evidence="1 18">
        <text>2 a phenolic donor + H2O2 = 2 a phenolic radical donor + 2 H2O</text>
        <dbReference type="Rhea" id="RHEA:56136"/>
        <dbReference type="ChEBI" id="CHEBI:15377"/>
        <dbReference type="ChEBI" id="CHEBI:16240"/>
        <dbReference type="ChEBI" id="CHEBI:139520"/>
        <dbReference type="ChEBI" id="CHEBI:139521"/>
        <dbReference type="EC" id="1.11.1.7"/>
    </reaction>
</comment>
<dbReference type="GO" id="GO:0005576">
    <property type="term" value="C:extracellular region"/>
    <property type="evidence" value="ECO:0007669"/>
    <property type="project" value="UniProtKB-SubCell"/>
</dbReference>
<feature type="binding site" evidence="15">
    <location>
        <position position="247"/>
    </location>
    <ligand>
        <name>Ca(2+)</name>
        <dbReference type="ChEBI" id="CHEBI:29108"/>
        <label>2</label>
    </ligand>
</feature>
<evidence type="ECO:0000256" key="11">
    <source>
        <dbReference type="ARBA" id="ARBA00023157"/>
    </source>
</evidence>
<evidence type="ECO:0000256" key="8">
    <source>
        <dbReference type="ARBA" id="ARBA00022837"/>
    </source>
</evidence>
<comment type="subcellular location">
    <subcellularLocation>
        <location evidence="18">Secreted</location>
    </subcellularLocation>
</comment>
<evidence type="ECO:0000313" key="20">
    <source>
        <dbReference type="EMBL" id="EEF51118.1"/>
    </source>
</evidence>
<organism evidence="20 21">
    <name type="scientific">Ricinus communis</name>
    <name type="common">Castor bean</name>
    <dbReference type="NCBI Taxonomy" id="3988"/>
    <lineage>
        <taxon>Eukaryota</taxon>
        <taxon>Viridiplantae</taxon>
        <taxon>Streptophyta</taxon>
        <taxon>Embryophyta</taxon>
        <taxon>Tracheophyta</taxon>
        <taxon>Spermatophyta</taxon>
        <taxon>Magnoliopsida</taxon>
        <taxon>eudicotyledons</taxon>
        <taxon>Gunneridae</taxon>
        <taxon>Pentapetalae</taxon>
        <taxon>rosids</taxon>
        <taxon>fabids</taxon>
        <taxon>Malpighiales</taxon>
        <taxon>Euphorbiaceae</taxon>
        <taxon>Acalyphoideae</taxon>
        <taxon>Acalypheae</taxon>
        <taxon>Ricinus</taxon>
    </lineage>
</organism>
<feature type="binding site" evidence="15">
    <location>
        <position position="80"/>
    </location>
    <ligand>
        <name>Ca(2+)</name>
        <dbReference type="ChEBI" id="CHEBI:29108"/>
        <label>1</label>
    </ligand>
</feature>
<evidence type="ECO:0000259" key="19">
    <source>
        <dbReference type="PROSITE" id="PS50873"/>
    </source>
</evidence>
<dbReference type="InParanoid" id="B9RC47"/>
<dbReference type="GO" id="GO:0006979">
    <property type="term" value="P:response to oxidative stress"/>
    <property type="evidence" value="ECO:0007669"/>
    <property type="project" value="UniProtKB-UniRule"/>
</dbReference>
<dbReference type="GO" id="GO:0046872">
    <property type="term" value="F:metal ion binding"/>
    <property type="evidence" value="ECO:0007669"/>
    <property type="project" value="UniProtKB-UniRule"/>
</dbReference>
<dbReference type="PRINTS" id="PR00458">
    <property type="entry name" value="PEROXIDASE"/>
</dbReference>
<dbReference type="PANTHER" id="PTHR31388">
    <property type="entry name" value="PEROXIDASE 72-RELATED"/>
    <property type="match status" value="1"/>
</dbReference>
<feature type="binding site" evidence="15">
    <location>
        <position position="255"/>
    </location>
    <ligand>
        <name>Ca(2+)</name>
        <dbReference type="ChEBI" id="CHEBI:29108"/>
        <label>2</label>
    </ligand>
</feature>
<feature type="active site" description="Proton acceptor" evidence="13">
    <location>
        <position position="70"/>
    </location>
</feature>
<keyword evidence="11 17" id="KW-1015">Disulfide bond</keyword>
<evidence type="ECO:0000256" key="1">
    <source>
        <dbReference type="ARBA" id="ARBA00000189"/>
    </source>
</evidence>
<name>B9RC47_RICCO</name>
<feature type="binding site" evidence="15">
    <location>
        <position position="78"/>
    </location>
    <ligand>
        <name>Ca(2+)</name>
        <dbReference type="ChEBI" id="CHEBI:29108"/>
        <label>1</label>
    </ligand>
</feature>
<dbReference type="GO" id="GO:0020037">
    <property type="term" value="F:heme binding"/>
    <property type="evidence" value="ECO:0007669"/>
    <property type="project" value="UniProtKB-UniRule"/>
</dbReference>
<evidence type="ECO:0000256" key="5">
    <source>
        <dbReference type="ARBA" id="ARBA00022559"/>
    </source>
</evidence>
<evidence type="ECO:0000256" key="7">
    <source>
        <dbReference type="ARBA" id="ARBA00022723"/>
    </source>
</evidence>
<feature type="binding site" evidence="14">
    <location>
        <position position="168"/>
    </location>
    <ligand>
        <name>substrate</name>
    </ligand>
</feature>
<dbReference type="InterPro" id="IPR019794">
    <property type="entry name" value="Peroxidases_AS"/>
</dbReference>
<dbReference type="Gene3D" id="1.10.520.10">
    <property type="match status" value="1"/>
</dbReference>
<evidence type="ECO:0000256" key="2">
    <source>
        <dbReference type="ARBA" id="ARBA00002322"/>
    </source>
</evidence>
<evidence type="ECO:0000256" key="18">
    <source>
        <dbReference type="RuleBase" id="RU362060"/>
    </source>
</evidence>
<evidence type="ECO:0000256" key="13">
    <source>
        <dbReference type="PIRSR" id="PIRSR600823-1"/>
    </source>
</evidence>
<comment type="cofactor">
    <cofactor evidence="15 18">
        <name>Ca(2+)</name>
        <dbReference type="ChEBI" id="CHEBI:29108"/>
    </cofactor>
    <text evidence="15 18">Binds 2 calcium ions per subunit.</text>
</comment>
<feature type="binding site" evidence="15">
    <location>
        <position position="74"/>
    </location>
    <ligand>
        <name>Ca(2+)</name>
        <dbReference type="ChEBI" id="CHEBI:29108"/>
        <label>1</label>
    </ligand>
</feature>
<dbReference type="FunFam" id="1.10.520.10:FF:000009">
    <property type="entry name" value="Peroxidase"/>
    <property type="match status" value="1"/>
</dbReference>
<evidence type="ECO:0000256" key="16">
    <source>
        <dbReference type="PIRSR" id="PIRSR600823-4"/>
    </source>
</evidence>
<dbReference type="InterPro" id="IPR010255">
    <property type="entry name" value="Haem_peroxidase_sf"/>
</dbReference>
<comment type="cofactor">
    <cofactor evidence="15 18">
        <name>heme b</name>
        <dbReference type="ChEBI" id="CHEBI:60344"/>
    </cofactor>
    <text evidence="15 18">Binds 1 heme b (iron(II)-protoporphyrin IX) group per subunit.</text>
</comment>
<sequence length="327" mass="35290">MTSNSSSGFMIFTVFLIISPCLLPCQAQLSDESFYDETCPRALSIIRGRISAAVASELRMAASLIRLHFHDCFVQGCDASILLNDAQGERSSISNANSVRGFEVIEAIKAELEEQCAQTVSCADIVAVAAGDASVAESNFHGPTWPVKLGRLDSPTAAPVADADANLPRFDNTLPQLITFFSRKGFNERELVALSGAHTFGRAKCFFFRDRVNGNGNDIDAGFARTIVDTVPCPGDGSGDDNLGNLDFFTPETWDNRYFMNLIENRGLLASDQALHSGGSTDSIVEEYAINGARFRSDFAAAMIKMGDLPPPNGLQGQIRRVCSVPN</sequence>
<feature type="binding site" evidence="15">
    <location>
        <position position="250"/>
    </location>
    <ligand>
        <name>Ca(2+)</name>
        <dbReference type="ChEBI" id="CHEBI:29108"/>
        <label>2</label>
    </ligand>
</feature>
<gene>
    <name evidence="20" type="ORF">RCOM_1685060</name>
</gene>
<dbReference type="GO" id="GO:0140825">
    <property type="term" value="F:lactoperoxidase activity"/>
    <property type="evidence" value="ECO:0007669"/>
    <property type="project" value="UniProtKB-EC"/>
</dbReference>
<keyword evidence="21" id="KW-1185">Reference proteome</keyword>
<comment type="function">
    <text evidence="2">Removal of H(2)O(2), oxidation of toxic reductants, biosynthesis and degradation of lignin, suberization, auxin catabolism, response to environmental stresses such as wounding, pathogen attack and oxidative stress. These functions might be dependent on each isozyme/isoform in each plant tissue.</text>
</comment>
<dbReference type="InterPro" id="IPR002016">
    <property type="entry name" value="Haem_peroxidase"/>
</dbReference>
<feature type="binding site" evidence="15">
    <location>
        <position position="89"/>
    </location>
    <ligand>
        <name>Ca(2+)</name>
        <dbReference type="ChEBI" id="CHEBI:29108"/>
        <label>1</label>
    </ligand>
</feature>
<dbReference type="AlphaFoldDB" id="B9RC47"/>
<keyword evidence="12" id="KW-0325">Glycoprotein</keyword>
<dbReference type="PROSITE" id="PS00436">
    <property type="entry name" value="PEROXIDASE_2"/>
    <property type="match status" value="1"/>
</dbReference>
<keyword evidence="5 18" id="KW-0575">Peroxidase</keyword>
<dbReference type="Pfam" id="PF00141">
    <property type="entry name" value="peroxidase"/>
    <property type="match status" value="1"/>
</dbReference>
<feature type="chain" id="PRO_5005124449" description="Peroxidase" evidence="18">
    <location>
        <begin position="28"/>
        <end position="327"/>
    </location>
</feature>
<proteinExistence type="inferred from homology"/>
<evidence type="ECO:0000256" key="14">
    <source>
        <dbReference type="PIRSR" id="PIRSR600823-2"/>
    </source>
</evidence>
<dbReference type="PANTHER" id="PTHR31388:SF115">
    <property type="entry name" value="PEROXIDASE 5"/>
    <property type="match status" value="1"/>
</dbReference>
<feature type="signal peptide" evidence="18">
    <location>
        <begin position="1"/>
        <end position="27"/>
    </location>
</feature>